<dbReference type="InterPro" id="IPR038305">
    <property type="entry name" value="HeLo_sf"/>
</dbReference>
<name>A0ABR4FV30_9EURO</name>
<comment type="caution">
    <text evidence="3">The sequence shown here is derived from an EMBL/GenBank/DDBJ whole genome shotgun (WGS) entry which is preliminary data.</text>
</comment>
<evidence type="ECO:0000313" key="4">
    <source>
        <dbReference type="Proteomes" id="UP001610563"/>
    </source>
</evidence>
<dbReference type="PROSITE" id="PS50011">
    <property type="entry name" value="PROTEIN_KINASE_DOM"/>
    <property type="match status" value="1"/>
</dbReference>
<dbReference type="PANTHER" id="PTHR37542:SF3">
    <property type="entry name" value="PRION-INHIBITION AND PROPAGATION HELO DOMAIN-CONTAINING PROTEIN"/>
    <property type="match status" value="1"/>
</dbReference>
<evidence type="ECO:0000259" key="2">
    <source>
        <dbReference type="PROSITE" id="PS50011"/>
    </source>
</evidence>
<keyword evidence="4" id="KW-1185">Reference proteome</keyword>
<gene>
    <name evidence="3" type="ORF">BJX66DRAFT_311610</name>
</gene>
<reference evidence="3 4" key="1">
    <citation type="submission" date="2024-07" db="EMBL/GenBank/DDBJ databases">
        <title>Section-level genome sequencing and comparative genomics of Aspergillus sections Usti and Cavernicolus.</title>
        <authorList>
            <consortium name="Lawrence Berkeley National Laboratory"/>
            <person name="Nybo J.L."/>
            <person name="Vesth T.C."/>
            <person name="Theobald S."/>
            <person name="Frisvad J.C."/>
            <person name="Larsen T.O."/>
            <person name="Kjaerboelling I."/>
            <person name="Rothschild-Mancinelli K."/>
            <person name="Lyhne E.K."/>
            <person name="Kogle M.E."/>
            <person name="Barry K."/>
            <person name="Clum A."/>
            <person name="Na H."/>
            <person name="Ledsgaard L."/>
            <person name="Lin J."/>
            <person name="Lipzen A."/>
            <person name="Kuo A."/>
            <person name="Riley R."/>
            <person name="Mondo S."/>
            <person name="Labutti K."/>
            <person name="Haridas S."/>
            <person name="Pangalinan J."/>
            <person name="Salamov A.A."/>
            <person name="Simmons B.A."/>
            <person name="Magnuson J.K."/>
            <person name="Chen J."/>
            <person name="Drula E."/>
            <person name="Henrissat B."/>
            <person name="Wiebenga A."/>
            <person name="Lubbers R.J."/>
            <person name="Gomes A.C."/>
            <person name="Makela M.R."/>
            <person name="Stajich J."/>
            <person name="Grigoriev I.V."/>
            <person name="Mortensen U.H."/>
            <person name="De Vries R.P."/>
            <person name="Baker S.E."/>
            <person name="Andersen M.R."/>
        </authorList>
    </citation>
    <scope>NUCLEOTIDE SEQUENCE [LARGE SCALE GENOMIC DNA]</scope>
    <source>
        <strain evidence="3 4">CBS 209.92</strain>
    </source>
</reference>
<evidence type="ECO:0000313" key="3">
    <source>
        <dbReference type="EMBL" id="KAL2787119.1"/>
    </source>
</evidence>
<keyword evidence="1" id="KW-0175">Coiled coil</keyword>
<feature type="coiled-coil region" evidence="1">
    <location>
        <begin position="151"/>
        <end position="178"/>
    </location>
</feature>
<sequence>MEPFSAAIGAIQLLEGCLRAYHLIIDGTRIGTDGYRLISDLRWQQYRLSQWAVQSGLTSKHPPEQLNWACAIATLLEQEQLLTSADRLKVKYNLHVSEEEVAQFATAEAEPLDEFGGLLRSLRPEFSSQIIKRKNGPIKRLLWAGVGRNELARVVDDLRKLNDRLDHLLDSADRELNRRIRDELLRDIISRCQDLGGIESVQIILSNEDPRSQGFLSAVAALRRALLIIGPTQPRSQKPQTAPESEAPTLRQLHYSRLQPQSASFPLSRRGVEIVQYGRDSVVVEWRVVDQTRWKQVERAMQRLAFLLSAMGKATFHTLPCLGLVASQAAGHIGLVYQITSPSPNSTCTWHHTSLFTILGQSHTISLSRRVALAIEMAETLFQVHTAGWLHKGLRSENIIFLSTSTEIGSSIVFSQGYLVGFEYSRPDSSAAVCLTEPPRDPLSTDLYRHPAARGLSRETYSKRFDLYSLGCLLLELALWRQVGEIALMSHQPDLALDVHSGIPPTRGAHSPSFLDFESFTVLQDLVRYHAGDSFCNAIALCFTASQDDTGATTKAHGKILETLRSCRQGH</sequence>
<dbReference type="InterPro" id="IPR000719">
    <property type="entry name" value="Prot_kinase_dom"/>
</dbReference>
<proteinExistence type="predicted"/>
<dbReference type="Pfam" id="PF14479">
    <property type="entry name" value="HeLo"/>
    <property type="match status" value="1"/>
</dbReference>
<accession>A0ABR4FV30</accession>
<organism evidence="3 4">
    <name type="scientific">Aspergillus keveii</name>
    <dbReference type="NCBI Taxonomy" id="714993"/>
    <lineage>
        <taxon>Eukaryota</taxon>
        <taxon>Fungi</taxon>
        <taxon>Dikarya</taxon>
        <taxon>Ascomycota</taxon>
        <taxon>Pezizomycotina</taxon>
        <taxon>Eurotiomycetes</taxon>
        <taxon>Eurotiomycetidae</taxon>
        <taxon>Eurotiales</taxon>
        <taxon>Aspergillaceae</taxon>
        <taxon>Aspergillus</taxon>
        <taxon>Aspergillus subgen. Nidulantes</taxon>
    </lineage>
</organism>
<feature type="domain" description="Protein kinase" evidence="2">
    <location>
        <begin position="205"/>
        <end position="571"/>
    </location>
</feature>
<dbReference type="SUPFAM" id="SSF56112">
    <property type="entry name" value="Protein kinase-like (PK-like)"/>
    <property type="match status" value="1"/>
</dbReference>
<protein>
    <submittedName>
        <fullName evidence="3">Prion-inhibition and propagation-domain-containing protein</fullName>
    </submittedName>
</protein>
<dbReference type="InterPro" id="IPR029498">
    <property type="entry name" value="HeLo_dom"/>
</dbReference>
<dbReference type="PANTHER" id="PTHR37542">
    <property type="entry name" value="HELO DOMAIN-CONTAINING PROTEIN-RELATED"/>
    <property type="match status" value="1"/>
</dbReference>
<dbReference type="Gene3D" id="1.20.120.1020">
    <property type="entry name" value="Prion-inhibition and propagation, HeLo domain"/>
    <property type="match status" value="1"/>
</dbReference>
<keyword evidence="3" id="KW-0034">Amyloid</keyword>
<evidence type="ECO:0000256" key="1">
    <source>
        <dbReference type="SAM" id="Coils"/>
    </source>
</evidence>
<dbReference type="Proteomes" id="UP001610563">
    <property type="component" value="Unassembled WGS sequence"/>
</dbReference>
<dbReference type="EMBL" id="JBFTWV010000103">
    <property type="protein sequence ID" value="KAL2787119.1"/>
    <property type="molecule type" value="Genomic_DNA"/>
</dbReference>
<dbReference type="Gene3D" id="1.10.510.10">
    <property type="entry name" value="Transferase(Phosphotransferase) domain 1"/>
    <property type="match status" value="1"/>
</dbReference>
<keyword evidence="3" id="KW-0640">Prion</keyword>
<dbReference type="InterPro" id="IPR011009">
    <property type="entry name" value="Kinase-like_dom_sf"/>
</dbReference>